<dbReference type="GO" id="GO:0006888">
    <property type="term" value="P:endoplasmic reticulum to Golgi vesicle-mediated transport"/>
    <property type="evidence" value="ECO:0007669"/>
    <property type="project" value="TreeGrafter"/>
</dbReference>
<keyword evidence="4" id="KW-0256">Endoplasmic reticulum</keyword>
<dbReference type="GO" id="GO:0005794">
    <property type="term" value="C:Golgi apparatus"/>
    <property type="evidence" value="ECO:0007669"/>
    <property type="project" value="UniProtKB-SubCell"/>
</dbReference>
<evidence type="ECO:0000256" key="7">
    <source>
        <dbReference type="ARBA" id="ARBA00038179"/>
    </source>
</evidence>
<proteinExistence type="inferred from homology"/>
<dbReference type="SMART" id="SM01399">
    <property type="entry name" value="Sybindin"/>
    <property type="match status" value="1"/>
</dbReference>
<evidence type="ECO:0000256" key="3">
    <source>
        <dbReference type="ARBA" id="ARBA00022448"/>
    </source>
</evidence>
<keyword evidence="3" id="KW-0813">Transport</keyword>
<gene>
    <name evidence="11" type="ORF">CYNAS_LOCUS10997</name>
</gene>
<comment type="similarity">
    <text evidence="7">Belongs to the TRAPP small subunits family. TRAPPC4 subfamily.</text>
</comment>
<comment type="caution">
    <text evidence="11">The sequence shown here is derived from an EMBL/GenBank/DDBJ whole genome shotgun (WGS) entry which is preliminary data.</text>
</comment>
<evidence type="ECO:0000256" key="6">
    <source>
        <dbReference type="ARBA" id="ARBA00023034"/>
    </source>
</evidence>
<evidence type="ECO:0000256" key="1">
    <source>
        <dbReference type="ARBA" id="ARBA00004240"/>
    </source>
</evidence>
<dbReference type="EMBL" id="CATQJL010000223">
    <property type="protein sequence ID" value="CAJ0599014.1"/>
    <property type="molecule type" value="Genomic_DNA"/>
</dbReference>
<reference evidence="11" key="1">
    <citation type="submission" date="2023-07" db="EMBL/GenBank/DDBJ databases">
        <authorList>
            <consortium name="CYATHOMIX"/>
        </authorList>
    </citation>
    <scope>NUCLEOTIDE SEQUENCE</scope>
    <source>
        <strain evidence="11">N/A</strain>
    </source>
</reference>
<comment type="subunit">
    <text evidence="10">Component of the multisubunit TRAPP (transport protein particle) complex, which includes at least TRAPPC2, TRAPPC2L, TRAPPC3, TRAPPC3L, TRAPPC4, TRAPPC5, TRAPPC8, TRAPPC9, TRAPPC10, TRAPPC11 and TRAPPC12. Interacts with SDC2.</text>
</comment>
<evidence type="ECO:0000256" key="4">
    <source>
        <dbReference type="ARBA" id="ARBA00022824"/>
    </source>
</evidence>
<dbReference type="Gene3D" id="3.30.450.70">
    <property type="match status" value="1"/>
</dbReference>
<evidence type="ECO:0000256" key="8">
    <source>
        <dbReference type="ARBA" id="ARBA00039791"/>
    </source>
</evidence>
<evidence type="ECO:0000256" key="2">
    <source>
        <dbReference type="ARBA" id="ARBA00004555"/>
    </source>
</evidence>
<name>A0AA36M4W2_CYLNA</name>
<accession>A0AA36M4W2</accession>
<comment type="function">
    <text evidence="9">Core component of the TRAPP complexes which has a function of guanine nucleotide exchange factor activity for Rab1 GTPase. Plays a role in vesicular transport from endoplasmic reticulum to Golgi and autophagy. May play a role in dendrite postsynaptic membrane trafficking.</text>
</comment>
<keyword evidence="6" id="KW-0333">Golgi apparatus</keyword>
<dbReference type="SUPFAM" id="SSF64356">
    <property type="entry name" value="SNARE-like"/>
    <property type="match status" value="1"/>
</dbReference>
<dbReference type="GO" id="GO:0005783">
    <property type="term" value="C:endoplasmic reticulum"/>
    <property type="evidence" value="ECO:0007669"/>
    <property type="project" value="UniProtKB-SubCell"/>
</dbReference>
<dbReference type="AlphaFoldDB" id="A0AA36M4W2"/>
<evidence type="ECO:0000256" key="5">
    <source>
        <dbReference type="ARBA" id="ARBA00022892"/>
    </source>
</evidence>
<dbReference type="Gene3D" id="2.30.42.40">
    <property type="match status" value="1"/>
</dbReference>
<keyword evidence="5" id="KW-0931">ER-Golgi transport</keyword>
<dbReference type="PANTHER" id="PTHR23249">
    <property type="entry name" value="TRAFFICKING PROTEIN PARTICLE COMPLEX SUBUNIT"/>
    <property type="match status" value="1"/>
</dbReference>
<dbReference type="CDD" id="cd14856">
    <property type="entry name" value="TRAPPC4_synbindin"/>
    <property type="match status" value="1"/>
</dbReference>
<protein>
    <recommendedName>
        <fullName evidence="8">Trafficking protein particle complex subunit 4</fullName>
    </recommendedName>
</protein>
<evidence type="ECO:0000256" key="10">
    <source>
        <dbReference type="ARBA" id="ARBA00046941"/>
    </source>
</evidence>
<comment type="subcellular location">
    <subcellularLocation>
        <location evidence="1">Endoplasmic reticulum</location>
    </subcellularLocation>
    <subcellularLocation>
        <location evidence="2">Golgi apparatus</location>
    </subcellularLocation>
</comment>
<evidence type="ECO:0000313" key="12">
    <source>
        <dbReference type="Proteomes" id="UP001176961"/>
    </source>
</evidence>
<dbReference type="InterPro" id="IPR011012">
    <property type="entry name" value="Longin-like_dom_sf"/>
</dbReference>
<sequence>MVRIGKDCKCFVVLQLEICADQHRLHGALYLEAYPAFVHFHRNCAMINEDRSHLSAVFRSFEDSCLASERVQDSTSKLIELDKRRQKIREALRLLKKPRQESTTWMALSDTLMMEFTAEESLKVLQDSMKKTEDDYTLVNKQAREELNAALKAESSKDLQSRGFDLKPINSLKALLNVNTADVAEVERICDYPLDIILEEIDQKAVVVFGEKDGVKLRYRVTGVNGFKVSGTKFEVDGVEQDVFSYLEDEANFPVSVRFSPPSVSTNEKIILSSIFHSLFSLAVQLSPAARSSGIEVMETTQFRLSCLQSRTGVKFVVVTTPTTAIPVEQLLNKLYELYADYALKNPFYAIDMPIRCSKFEEGLKALLERVDKNPSSMTIDSNFSFLSKIPDQCGYIVFSDGAIVKSDGELSNKEGMVHIVERIVNVPNTSMLPATRFNQITVSYPDHFYTIAQSGKYTFVVKRKHHT</sequence>
<dbReference type="PANTHER" id="PTHR23249:SF15">
    <property type="entry name" value="TRAFFICKING PROTEIN PARTICLE COMPLEX SUBUNIT 4"/>
    <property type="match status" value="1"/>
</dbReference>
<dbReference type="Pfam" id="PF04099">
    <property type="entry name" value="Sybindin"/>
    <property type="match status" value="1"/>
</dbReference>
<evidence type="ECO:0000313" key="11">
    <source>
        <dbReference type="EMBL" id="CAJ0599014.1"/>
    </source>
</evidence>
<dbReference type="InterPro" id="IPR007233">
    <property type="entry name" value="TRAPPC"/>
</dbReference>
<keyword evidence="12" id="KW-1185">Reference proteome</keyword>
<dbReference type="Proteomes" id="UP001176961">
    <property type="component" value="Unassembled WGS sequence"/>
</dbReference>
<dbReference type="FunFam" id="3.30.450.70:FF:000017">
    <property type="entry name" value="Sybindin-like family protein"/>
    <property type="match status" value="1"/>
</dbReference>
<organism evidence="11 12">
    <name type="scientific">Cylicocyclus nassatus</name>
    <name type="common">Nematode worm</name>
    <dbReference type="NCBI Taxonomy" id="53992"/>
    <lineage>
        <taxon>Eukaryota</taxon>
        <taxon>Metazoa</taxon>
        <taxon>Ecdysozoa</taxon>
        <taxon>Nematoda</taxon>
        <taxon>Chromadorea</taxon>
        <taxon>Rhabditida</taxon>
        <taxon>Rhabditina</taxon>
        <taxon>Rhabditomorpha</taxon>
        <taxon>Strongyloidea</taxon>
        <taxon>Strongylidae</taxon>
        <taxon>Cylicocyclus</taxon>
    </lineage>
</organism>
<dbReference type="GO" id="GO:0030008">
    <property type="term" value="C:TRAPP complex"/>
    <property type="evidence" value="ECO:0007669"/>
    <property type="project" value="InterPro"/>
</dbReference>
<evidence type="ECO:0000256" key="9">
    <source>
        <dbReference type="ARBA" id="ARBA00046052"/>
    </source>
</evidence>